<dbReference type="AlphaFoldDB" id="A0AAV3Z8Q9"/>
<evidence type="ECO:0000313" key="2">
    <source>
        <dbReference type="EMBL" id="GFN91015.1"/>
    </source>
</evidence>
<protein>
    <submittedName>
        <fullName evidence="2">Uncharacterized protein</fullName>
    </submittedName>
</protein>
<dbReference type="Proteomes" id="UP000735302">
    <property type="component" value="Unassembled WGS sequence"/>
</dbReference>
<name>A0AAV3Z8Q9_9GAST</name>
<organism evidence="2 3">
    <name type="scientific">Plakobranchus ocellatus</name>
    <dbReference type="NCBI Taxonomy" id="259542"/>
    <lineage>
        <taxon>Eukaryota</taxon>
        <taxon>Metazoa</taxon>
        <taxon>Spiralia</taxon>
        <taxon>Lophotrochozoa</taxon>
        <taxon>Mollusca</taxon>
        <taxon>Gastropoda</taxon>
        <taxon>Heterobranchia</taxon>
        <taxon>Euthyneura</taxon>
        <taxon>Panpulmonata</taxon>
        <taxon>Sacoglossa</taxon>
        <taxon>Placobranchoidea</taxon>
        <taxon>Plakobranchidae</taxon>
        <taxon>Plakobranchus</taxon>
    </lineage>
</organism>
<accession>A0AAV3Z8Q9</accession>
<evidence type="ECO:0000256" key="1">
    <source>
        <dbReference type="SAM" id="MobiDB-lite"/>
    </source>
</evidence>
<sequence>MSSPQLPGSTSPTIRVAPYRKQRNPLCEDGQFSQSRPSGTHSSGSGDVRNNGASNVILSSSMRPLASEQSSAPIKPLYHRMTSSFVRT</sequence>
<reference evidence="2 3" key="1">
    <citation type="journal article" date="2021" name="Elife">
        <title>Chloroplast acquisition without the gene transfer in kleptoplastic sea slugs, Plakobranchus ocellatus.</title>
        <authorList>
            <person name="Maeda T."/>
            <person name="Takahashi S."/>
            <person name="Yoshida T."/>
            <person name="Shimamura S."/>
            <person name="Takaki Y."/>
            <person name="Nagai Y."/>
            <person name="Toyoda A."/>
            <person name="Suzuki Y."/>
            <person name="Arimoto A."/>
            <person name="Ishii H."/>
            <person name="Satoh N."/>
            <person name="Nishiyama T."/>
            <person name="Hasebe M."/>
            <person name="Maruyama T."/>
            <person name="Minagawa J."/>
            <person name="Obokata J."/>
            <person name="Shigenobu S."/>
        </authorList>
    </citation>
    <scope>NUCLEOTIDE SEQUENCE [LARGE SCALE GENOMIC DNA]</scope>
</reference>
<feature type="compositionally biased region" description="Polar residues" evidence="1">
    <location>
        <begin position="51"/>
        <end position="72"/>
    </location>
</feature>
<feature type="region of interest" description="Disordered" evidence="1">
    <location>
        <begin position="1"/>
        <end position="73"/>
    </location>
</feature>
<dbReference type="EMBL" id="BLXT01002086">
    <property type="protein sequence ID" value="GFN91015.1"/>
    <property type="molecule type" value="Genomic_DNA"/>
</dbReference>
<keyword evidence="3" id="KW-1185">Reference proteome</keyword>
<comment type="caution">
    <text evidence="2">The sequence shown here is derived from an EMBL/GenBank/DDBJ whole genome shotgun (WGS) entry which is preliminary data.</text>
</comment>
<gene>
    <name evidence="2" type="ORF">PoB_001752100</name>
</gene>
<feature type="compositionally biased region" description="Polar residues" evidence="1">
    <location>
        <begin position="31"/>
        <end position="45"/>
    </location>
</feature>
<evidence type="ECO:0000313" key="3">
    <source>
        <dbReference type="Proteomes" id="UP000735302"/>
    </source>
</evidence>
<proteinExistence type="predicted"/>
<feature type="compositionally biased region" description="Polar residues" evidence="1">
    <location>
        <begin position="1"/>
        <end position="13"/>
    </location>
</feature>